<keyword evidence="6" id="KW-0808">Transferase</keyword>
<evidence type="ECO:0000313" key="6">
    <source>
        <dbReference type="EMBL" id="OFV69827.1"/>
    </source>
</evidence>
<dbReference type="GO" id="GO:0005829">
    <property type="term" value="C:cytosol"/>
    <property type="evidence" value="ECO:0007669"/>
    <property type="project" value="TreeGrafter"/>
</dbReference>
<dbReference type="CDD" id="cd02070">
    <property type="entry name" value="corrinoid_protein_B12-BD"/>
    <property type="match status" value="1"/>
</dbReference>
<gene>
    <name evidence="6" type="primary">metH_16</name>
    <name evidence="6" type="ORF">ACWI_27160</name>
    <name evidence="7" type="ORF">FXB42_00910</name>
    <name evidence="8" type="ORF">LNN31_12220</name>
</gene>
<dbReference type="AlphaFoldDB" id="A0A1F2PEK6"/>
<evidence type="ECO:0000313" key="9">
    <source>
        <dbReference type="Proteomes" id="UP000176244"/>
    </source>
</evidence>
<dbReference type="PANTHER" id="PTHR45833:SF1">
    <property type="entry name" value="METHIONINE SYNTHASE"/>
    <property type="match status" value="1"/>
</dbReference>
<evidence type="ECO:0000313" key="11">
    <source>
        <dbReference type="Proteomes" id="UP001163550"/>
    </source>
</evidence>
<reference evidence="7 10" key="2">
    <citation type="submission" date="2019-08" db="EMBL/GenBank/DDBJ databases">
        <title>Isolation and enrichment of carboxydotrophic bacteria from anaerobic sludge for the production of bio-based chemicals from syngas.</title>
        <authorList>
            <person name="Antares A.L."/>
            <person name="Moreira J."/>
            <person name="Diender M."/>
            <person name="Parshina S.N."/>
            <person name="Stams A.J.M."/>
            <person name="Alves M."/>
            <person name="Alves J.I."/>
            <person name="Sousa D.Z."/>
        </authorList>
    </citation>
    <scope>NUCLEOTIDE SEQUENCE [LARGE SCALE GENOMIC DNA]</scope>
    <source>
        <strain evidence="7 10">JM</strain>
    </source>
</reference>
<dbReference type="InterPro" id="IPR003759">
    <property type="entry name" value="Cbl-bd_cap"/>
</dbReference>
<dbReference type="GO" id="GO:0008705">
    <property type="term" value="F:methionine synthase activity"/>
    <property type="evidence" value="ECO:0007669"/>
    <property type="project" value="UniProtKB-EC"/>
</dbReference>
<dbReference type="STRING" id="52694.ACWI_27160"/>
<dbReference type="Gene3D" id="3.40.50.280">
    <property type="entry name" value="Cobalamin-binding domain"/>
    <property type="match status" value="1"/>
</dbReference>
<dbReference type="EMBL" id="LKEU01000036">
    <property type="protein sequence ID" value="OFV69827.1"/>
    <property type="molecule type" value="Genomic_DNA"/>
</dbReference>
<keyword evidence="2" id="KW-0479">Metal-binding</keyword>
<dbReference type="Proteomes" id="UP001163550">
    <property type="component" value="Chromosome"/>
</dbReference>
<dbReference type="GO" id="GO:0050667">
    <property type="term" value="P:homocysteine metabolic process"/>
    <property type="evidence" value="ECO:0007669"/>
    <property type="project" value="TreeGrafter"/>
</dbReference>
<dbReference type="SUPFAM" id="SSF47644">
    <property type="entry name" value="Methionine synthase domain"/>
    <property type="match status" value="1"/>
</dbReference>
<dbReference type="InterPro" id="IPR006158">
    <property type="entry name" value="Cobalamin-bd"/>
</dbReference>
<dbReference type="Pfam" id="PF02310">
    <property type="entry name" value="B12-binding"/>
    <property type="match status" value="1"/>
</dbReference>
<dbReference type="NCBIfam" id="TIGR02370">
    <property type="entry name" value="pyl_corrinoid"/>
    <property type="match status" value="1"/>
</dbReference>
<dbReference type="InterPro" id="IPR036724">
    <property type="entry name" value="Cobalamin-bd_sf"/>
</dbReference>
<dbReference type="Pfam" id="PF02607">
    <property type="entry name" value="B12-binding_2"/>
    <property type="match status" value="1"/>
</dbReference>
<dbReference type="PANTHER" id="PTHR45833">
    <property type="entry name" value="METHIONINE SYNTHASE"/>
    <property type="match status" value="1"/>
</dbReference>
<dbReference type="EC" id="2.1.1.13" evidence="6"/>
<dbReference type="Gene3D" id="1.10.1240.10">
    <property type="entry name" value="Methionine synthase domain"/>
    <property type="match status" value="1"/>
</dbReference>
<sequence>MSLNKQELFDKLAASIVDMDEDLTIELSNKVIAEGVDAYEAIVNGLTVGMNQAGKLFDEEEYFVPELLMCSDAMYAGLNLLKPHIKVNSHETKRKAVIGVIEGDTHDIGKNLVKIMLETGGYDVIDLGRDIAPDTFVERAKEENAEFIFISTLMTTTMEGMSEVVEILKEQKIREDYKVLIGGGPVSQSYADKIGADGYAENAAEAVKLANNIAAAYGNEL</sequence>
<dbReference type="InterPro" id="IPR050554">
    <property type="entry name" value="Met_Synthase/Corrinoid"/>
</dbReference>
<evidence type="ECO:0000313" key="7">
    <source>
        <dbReference type="EMBL" id="TYC88205.1"/>
    </source>
</evidence>
<feature type="domain" description="B12-binding N-terminal" evidence="5">
    <location>
        <begin position="1"/>
        <end position="93"/>
    </location>
</feature>
<evidence type="ECO:0000313" key="10">
    <source>
        <dbReference type="Proteomes" id="UP000322619"/>
    </source>
</evidence>
<dbReference type="Proteomes" id="UP000322619">
    <property type="component" value="Unassembled WGS sequence"/>
</dbReference>
<proteinExistence type="inferred from homology"/>
<evidence type="ECO:0000313" key="8">
    <source>
        <dbReference type="EMBL" id="UYO61547.1"/>
    </source>
</evidence>
<dbReference type="SUPFAM" id="SSF52242">
    <property type="entry name" value="Cobalamin (vitamin B12)-binding domain"/>
    <property type="match status" value="1"/>
</dbReference>
<keyword evidence="3" id="KW-0170">Cobalt</keyword>
<keyword evidence="6" id="KW-0489">Methyltransferase</keyword>
<dbReference type="GO" id="GO:0015948">
    <property type="term" value="P:methanogenesis"/>
    <property type="evidence" value="ECO:0007669"/>
    <property type="project" value="InterPro"/>
</dbReference>
<keyword evidence="11" id="KW-1185">Reference proteome</keyword>
<dbReference type="OrthoDB" id="9783599at2"/>
<dbReference type="GO" id="GO:0032259">
    <property type="term" value="P:methylation"/>
    <property type="evidence" value="ECO:0007669"/>
    <property type="project" value="UniProtKB-KW"/>
</dbReference>
<dbReference type="PROSITE" id="PS51332">
    <property type="entry name" value="B12_BINDING"/>
    <property type="match status" value="1"/>
</dbReference>
<feature type="domain" description="B12-binding" evidence="4">
    <location>
        <begin position="93"/>
        <end position="221"/>
    </location>
</feature>
<dbReference type="GO" id="GO:0050897">
    <property type="term" value="F:cobalt ion binding"/>
    <property type="evidence" value="ECO:0007669"/>
    <property type="project" value="InterPro"/>
</dbReference>
<dbReference type="GO" id="GO:0031419">
    <property type="term" value="F:cobalamin binding"/>
    <property type="evidence" value="ECO:0007669"/>
    <property type="project" value="InterPro"/>
</dbReference>
<name>A0A1F2PEK6_9FIRM</name>
<dbReference type="EMBL" id="VSLA01000002">
    <property type="protein sequence ID" value="TYC88205.1"/>
    <property type="molecule type" value="Genomic_DNA"/>
</dbReference>
<dbReference type="InterPro" id="IPR036594">
    <property type="entry name" value="Meth_synthase_dom"/>
</dbReference>
<dbReference type="FunFam" id="3.40.50.280:FF:000003">
    <property type="entry name" value="Dimethylamine methyltransferase corrinoid protein"/>
    <property type="match status" value="1"/>
</dbReference>
<evidence type="ECO:0000256" key="1">
    <source>
        <dbReference type="ARBA" id="ARBA00010854"/>
    </source>
</evidence>
<dbReference type="PROSITE" id="PS51337">
    <property type="entry name" value="B12_BINDING_NTER"/>
    <property type="match status" value="1"/>
</dbReference>
<dbReference type="RefSeq" id="WP_070371987.1">
    <property type="nucleotide sequence ID" value="NZ_CABIIK010000056.1"/>
</dbReference>
<dbReference type="EMBL" id="CP087994">
    <property type="protein sequence ID" value="UYO61547.1"/>
    <property type="molecule type" value="Genomic_DNA"/>
</dbReference>
<reference evidence="6 9" key="1">
    <citation type="submission" date="2015-09" db="EMBL/GenBank/DDBJ databases">
        <title>Genome sequence of Acetobacterium wieringae DSM 1911.</title>
        <authorList>
            <person name="Poehlein A."/>
            <person name="Bengelsdorf F.R."/>
            <person name="Schiel-Bengelsdorf B."/>
            <person name="Duerre P."/>
            <person name="Daniel R."/>
        </authorList>
    </citation>
    <scope>NUCLEOTIDE SEQUENCE [LARGE SCALE GENOMIC DNA]</scope>
    <source>
        <strain evidence="6 9">DSM 1911</strain>
    </source>
</reference>
<protein>
    <submittedName>
        <fullName evidence="7">Cobalamin-binding protein</fullName>
    </submittedName>
    <submittedName>
        <fullName evidence="8">Corrinoid protein</fullName>
    </submittedName>
    <submittedName>
        <fullName evidence="6">Methionine synthase</fullName>
        <ecNumber evidence="6">2.1.1.13</ecNumber>
    </submittedName>
</protein>
<comment type="similarity">
    <text evidence="1">Belongs to the methylamine corrinoid protein family.</text>
</comment>
<dbReference type="GO" id="GO:0046653">
    <property type="term" value="P:tetrahydrofolate metabolic process"/>
    <property type="evidence" value="ECO:0007669"/>
    <property type="project" value="TreeGrafter"/>
</dbReference>
<dbReference type="Proteomes" id="UP000176244">
    <property type="component" value="Unassembled WGS sequence"/>
</dbReference>
<dbReference type="SMART" id="SM01018">
    <property type="entry name" value="B12-binding_2"/>
    <property type="match status" value="1"/>
</dbReference>
<evidence type="ECO:0000259" key="5">
    <source>
        <dbReference type="PROSITE" id="PS51337"/>
    </source>
</evidence>
<organism evidence="6 9">
    <name type="scientific">Acetobacterium wieringae</name>
    <dbReference type="NCBI Taxonomy" id="52694"/>
    <lineage>
        <taxon>Bacteria</taxon>
        <taxon>Bacillati</taxon>
        <taxon>Bacillota</taxon>
        <taxon>Clostridia</taxon>
        <taxon>Eubacteriales</taxon>
        <taxon>Eubacteriaceae</taxon>
        <taxon>Acetobacterium</taxon>
    </lineage>
</organism>
<accession>A0A1F2PEK6</accession>
<evidence type="ECO:0000259" key="4">
    <source>
        <dbReference type="PROSITE" id="PS51332"/>
    </source>
</evidence>
<evidence type="ECO:0000256" key="2">
    <source>
        <dbReference type="ARBA" id="ARBA00022723"/>
    </source>
</evidence>
<dbReference type="InterPro" id="IPR012741">
    <property type="entry name" value="Corrinoid_p"/>
</dbReference>
<reference evidence="8" key="3">
    <citation type="submission" date="2021-11" db="EMBL/GenBank/DDBJ databases">
        <title>Isoprene-degrading acetogen.</title>
        <authorList>
            <person name="Yang Y."/>
            <person name="Jin H."/>
            <person name="Yan J."/>
        </authorList>
    </citation>
    <scope>NUCLEOTIDE SEQUENCE</scope>
    <source>
        <strain evidence="8">Berkeley</strain>
    </source>
</reference>
<evidence type="ECO:0000256" key="3">
    <source>
        <dbReference type="ARBA" id="ARBA00023285"/>
    </source>
</evidence>